<keyword evidence="4" id="KW-0698">rRNA processing</keyword>
<dbReference type="Pfam" id="PF04147">
    <property type="entry name" value="Nop14"/>
    <property type="match status" value="1"/>
</dbReference>
<feature type="compositionally biased region" description="Basic and acidic residues" evidence="7">
    <location>
        <begin position="123"/>
        <end position="152"/>
    </location>
</feature>
<dbReference type="EMBL" id="CABITT030000007">
    <property type="protein sequence ID" value="VVB09567.1"/>
    <property type="molecule type" value="Genomic_DNA"/>
</dbReference>
<comment type="subcellular location">
    <subcellularLocation>
        <location evidence="1">Nucleus</location>
        <location evidence="1">Nucleolus</location>
    </subcellularLocation>
</comment>
<evidence type="ECO:0000256" key="4">
    <source>
        <dbReference type="ARBA" id="ARBA00022552"/>
    </source>
</evidence>
<keyword evidence="5" id="KW-0539">Nucleus</keyword>
<accession>A0A565C7N6</accession>
<dbReference type="OrthoDB" id="1730199at2759"/>
<keyword evidence="9" id="KW-1185">Reference proteome</keyword>
<evidence type="ECO:0000256" key="1">
    <source>
        <dbReference type="ARBA" id="ARBA00004604"/>
    </source>
</evidence>
<evidence type="ECO:0000256" key="7">
    <source>
        <dbReference type="SAM" id="MobiDB-lite"/>
    </source>
</evidence>
<reference evidence="8" key="1">
    <citation type="submission" date="2019-07" db="EMBL/GenBank/DDBJ databases">
        <authorList>
            <person name="Dittberner H."/>
        </authorList>
    </citation>
    <scope>NUCLEOTIDE SEQUENCE [LARGE SCALE GENOMIC DNA]</scope>
</reference>
<keyword evidence="3" id="KW-0690">Ribosome biogenesis</keyword>
<comment type="function">
    <text evidence="6">Involved in nucleolar processing of pre-18S ribosomal RNA. Has a role in the nuclear export of 40S pre-ribosomal subunit to the cytoplasm.</text>
</comment>
<comment type="similarity">
    <text evidence="2">Belongs to the NOP14 family.</text>
</comment>
<protein>
    <submittedName>
        <fullName evidence="8">Uncharacterized protein</fullName>
    </submittedName>
</protein>
<feature type="region of interest" description="Disordered" evidence="7">
    <location>
        <begin position="123"/>
        <end position="227"/>
    </location>
</feature>
<feature type="compositionally biased region" description="Basic residues" evidence="7">
    <location>
        <begin position="218"/>
        <end position="227"/>
    </location>
</feature>
<name>A0A565C7N6_9BRAS</name>
<dbReference type="PANTHER" id="PTHR23183">
    <property type="entry name" value="NOP14"/>
    <property type="match status" value="1"/>
</dbReference>
<dbReference type="AlphaFoldDB" id="A0A565C7N6"/>
<evidence type="ECO:0000313" key="9">
    <source>
        <dbReference type="Proteomes" id="UP000489600"/>
    </source>
</evidence>
<dbReference type="GO" id="GO:0030490">
    <property type="term" value="P:maturation of SSU-rRNA"/>
    <property type="evidence" value="ECO:0007669"/>
    <property type="project" value="TreeGrafter"/>
</dbReference>
<evidence type="ECO:0000313" key="8">
    <source>
        <dbReference type="EMBL" id="VVB09567.1"/>
    </source>
</evidence>
<dbReference type="GO" id="GO:0032040">
    <property type="term" value="C:small-subunit processome"/>
    <property type="evidence" value="ECO:0007669"/>
    <property type="project" value="InterPro"/>
</dbReference>
<gene>
    <name evidence="8" type="ORF">ANE_LOCUS20011</name>
</gene>
<evidence type="ECO:0000256" key="6">
    <source>
        <dbReference type="ARBA" id="ARBA00024695"/>
    </source>
</evidence>
<proteinExistence type="inferred from homology"/>
<sequence>MAASDEKSPEESECYHFMQIKSLAPLLCIEDHVKEIVPLNFLEIVNHPADSPYFSSDVFRASIISTVVETLRGFVEINEGLSSFPEIFTPISTLLHQVGNQEKIPQTLKDKLKYVAQLIEKKTDEHRKQHKPPKFEDDYVKGRYYDPDKYSKDSNSMSEVKAKENAVQGAFKSRQRGKERAGKAPAFKSGQLGKGRRGKERAEKPGKAPAFKSGQLGKGRRGKKRKR</sequence>
<organism evidence="8 9">
    <name type="scientific">Arabis nemorensis</name>
    <dbReference type="NCBI Taxonomy" id="586526"/>
    <lineage>
        <taxon>Eukaryota</taxon>
        <taxon>Viridiplantae</taxon>
        <taxon>Streptophyta</taxon>
        <taxon>Embryophyta</taxon>
        <taxon>Tracheophyta</taxon>
        <taxon>Spermatophyta</taxon>
        <taxon>Magnoliopsida</taxon>
        <taxon>eudicotyledons</taxon>
        <taxon>Gunneridae</taxon>
        <taxon>Pentapetalae</taxon>
        <taxon>rosids</taxon>
        <taxon>malvids</taxon>
        <taxon>Brassicales</taxon>
        <taxon>Brassicaceae</taxon>
        <taxon>Arabideae</taxon>
        <taxon>Arabis</taxon>
    </lineage>
</organism>
<dbReference type="PANTHER" id="PTHR23183:SF0">
    <property type="entry name" value="NUCLEOLAR PROTEIN 14"/>
    <property type="match status" value="1"/>
</dbReference>
<evidence type="ECO:0000256" key="3">
    <source>
        <dbReference type="ARBA" id="ARBA00022517"/>
    </source>
</evidence>
<evidence type="ECO:0000256" key="2">
    <source>
        <dbReference type="ARBA" id="ARBA00007466"/>
    </source>
</evidence>
<evidence type="ECO:0000256" key="5">
    <source>
        <dbReference type="ARBA" id="ARBA00023242"/>
    </source>
</evidence>
<dbReference type="GO" id="GO:0030692">
    <property type="term" value="C:Noc4p-Nop14p complex"/>
    <property type="evidence" value="ECO:0007669"/>
    <property type="project" value="TreeGrafter"/>
</dbReference>
<dbReference type="InterPro" id="IPR007276">
    <property type="entry name" value="Nop14"/>
</dbReference>
<comment type="caution">
    <text evidence="8">The sequence shown here is derived from an EMBL/GenBank/DDBJ whole genome shotgun (WGS) entry which is preliminary data.</text>
</comment>
<dbReference type="Proteomes" id="UP000489600">
    <property type="component" value="Unassembled WGS sequence"/>
</dbReference>